<evidence type="ECO:0000256" key="1">
    <source>
        <dbReference type="PROSITE-ProRule" id="PRU00047"/>
    </source>
</evidence>
<dbReference type="CDD" id="cd00303">
    <property type="entry name" value="retropepsin_like"/>
    <property type="match status" value="1"/>
</dbReference>
<dbReference type="InterPro" id="IPR036875">
    <property type="entry name" value="Znf_CCHC_sf"/>
</dbReference>
<accession>A0A4P9WJZ4</accession>
<dbReference type="OrthoDB" id="1914176at2759"/>
<dbReference type="Proteomes" id="UP000269721">
    <property type="component" value="Unassembled WGS sequence"/>
</dbReference>
<dbReference type="InterPro" id="IPR001878">
    <property type="entry name" value="Znf_CCHC"/>
</dbReference>
<evidence type="ECO:0000313" key="4">
    <source>
        <dbReference type="EMBL" id="RKO93271.1"/>
    </source>
</evidence>
<feature type="compositionally biased region" description="Basic residues" evidence="2">
    <location>
        <begin position="362"/>
        <end position="372"/>
    </location>
</feature>
<feature type="compositionally biased region" description="Basic and acidic residues" evidence="2">
    <location>
        <begin position="262"/>
        <end position="271"/>
    </location>
</feature>
<keyword evidence="5" id="KW-1185">Reference proteome</keyword>
<dbReference type="EMBL" id="KZ994307">
    <property type="protein sequence ID" value="RKO93271.1"/>
    <property type="molecule type" value="Genomic_DNA"/>
</dbReference>
<evidence type="ECO:0000256" key="2">
    <source>
        <dbReference type="SAM" id="MobiDB-lite"/>
    </source>
</evidence>
<keyword evidence="1" id="KW-0479">Metal-binding</keyword>
<feature type="domain" description="CCHC-type" evidence="3">
    <location>
        <begin position="325"/>
        <end position="340"/>
    </location>
</feature>
<keyword evidence="1" id="KW-0862">Zinc</keyword>
<reference evidence="5" key="1">
    <citation type="journal article" date="2018" name="Nat. Microbiol.">
        <title>Leveraging single-cell genomics to expand the fungal tree of life.</title>
        <authorList>
            <person name="Ahrendt S.R."/>
            <person name="Quandt C.A."/>
            <person name="Ciobanu D."/>
            <person name="Clum A."/>
            <person name="Salamov A."/>
            <person name="Andreopoulos B."/>
            <person name="Cheng J.F."/>
            <person name="Woyke T."/>
            <person name="Pelin A."/>
            <person name="Henrissat B."/>
            <person name="Reynolds N.K."/>
            <person name="Benny G.L."/>
            <person name="Smith M.E."/>
            <person name="James T.Y."/>
            <person name="Grigoriev I.V."/>
        </authorList>
    </citation>
    <scope>NUCLEOTIDE SEQUENCE [LARGE SCALE GENOMIC DNA]</scope>
</reference>
<dbReference type="Gene3D" id="4.10.60.10">
    <property type="entry name" value="Zinc finger, CCHC-type"/>
    <property type="match status" value="1"/>
</dbReference>
<protein>
    <recommendedName>
        <fullName evidence="3">CCHC-type domain-containing protein</fullName>
    </recommendedName>
</protein>
<dbReference type="SMART" id="SM00343">
    <property type="entry name" value="ZnF_C2HC"/>
    <property type="match status" value="1"/>
</dbReference>
<dbReference type="InterPro" id="IPR021109">
    <property type="entry name" value="Peptidase_aspartic_dom_sf"/>
</dbReference>
<dbReference type="SUPFAM" id="SSF57756">
    <property type="entry name" value="Retrovirus zinc finger-like domains"/>
    <property type="match status" value="1"/>
</dbReference>
<keyword evidence="1" id="KW-0863">Zinc-finger</keyword>
<organism evidence="4 5">
    <name type="scientific">Blyttiomyces helicus</name>
    <dbReference type="NCBI Taxonomy" id="388810"/>
    <lineage>
        <taxon>Eukaryota</taxon>
        <taxon>Fungi</taxon>
        <taxon>Fungi incertae sedis</taxon>
        <taxon>Chytridiomycota</taxon>
        <taxon>Chytridiomycota incertae sedis</taxon>
        <taxon>Chytridiomycetes</taxon>
        <taxon>Chytridiomycetes incertae sedis</taxon>
        <taxon>Blyttiomyces</taxon>
    </lineage>
</organism>
<proteinExistence type="predicted"/>
<dbReference type="GO" id="GO:0003676">
    <property type="term" value="F:nucleic acid binding"/>
    <property type="evidence" value="ECO:0007669"/>
    <property type="project" value="InterPro"/>
</dbReference>
<gene>
    <name evidence="4" type="ORF">BDK51DRAFT_52295</name>
</gene>
<dbReference type="Pfam" id="PF00098">
    <property type="entry name" value="zf-CCHC"/>
    <property type="match status" value="1"/>
</dbReference>
<name>A0A4P9WJZ4_9FUNG</name>
<feature type="region of interest" description="Disordered" evidence="2">
    <location>
        <begin position="262"/>
        <end position="289"/>
    </location>
</feature>
<evidence type="ECO:0000313" key="5">
    <source>
        <dbReference type="Proteomes" id="UP000269721"/>
    </source>
</evidence>
<sequence length="590" mass="64767">MAAPGGAGGAPVVNNFNMFTDGQVTNLVNQLMANLAPPPAAPALALTPAQLATKYNMDDQAKSLSALTYSGKVRNTETFNCFRQTAYEWIDSLALNHRQKIAMFNRHLTGTAADWGAEQVESIAAAVTAAGVAYPADGAAYPAGFPAPTFTQYVQHFDTKFFPKNVVNSVRTALQNEKLDGSLEDLNKFYQEQVRKMHLAFYQHRPSTLGSGHQLRDVAVEPTLEGCMNRLRNLAIERGLVEQEDMTDECRDRMLKDADFRSKVLEHEPTTKQKSSKASPKGKGRKAEPYIATKMAGKTKIRQPWEDDEPTFKVESPKQDLSTVRCYKCGQYGHYANRCPPENQGTGGYGPPRAAAGTPSTAHRRAGRRARRPCPGGFLKSPVAEPQLPAIRQGIGGVSAPMAATVNHIDLSSANVDFTSHPHEPLLCPEFIIHGRFDGCFVRILVDTGCNTLAISDELVRRCRIRKTRTPDTLHIALATRNESAHSNYVARGNLSLRDPNNGNTLVLTSVPLVVTPIHYDIILGLPFAHYVTSMSTDWPSDSPRPNFSFLHNGTSFSIPGQPSLRQWCPHHTEHDRFKVHSSVLCAGSA</sequence>
<dbReference type="Pfam" id="PF13650">
    <property type="entry name" value="Asp_protease_2"/>
    <property type="match status" value="1"/>
</dbReference>
<evidence type="ECO:0000259" key="3">
    <source>
        <dbReference type="PROSITE" id="PS50158"/>
    </source>
</evidence>
<dbReference type="Gene3D" id="2.40.70.10">
    <property type="entry name" value="Acid Proteases"/>
    <property type="match status" value="1"/>
</dbReference>
<dbReference type="AlphaFoldDB" id="A0A4P9WJZ4"/>
<feature type="region of interest" description="Disordered" evidence="2">
    <location>
        <begin position="342"/>
        <end position="379"/>
    </location>
</feature>
<dbReference type="PROSITE" id="PS50158">
    <property type="entry name" value="ZF_CCHC"/>
    <property type="match status" value="1"/>
</dbReference>
<dbReference type="GO" id="GO:0008270">
    <property type="term" value="F:zinc ion binding"/>
    <property type="evidence" value="ECO:0007669"/>
    <property type="project" value="UniProtKB-KW"/>
</dbReference>